<dbReference type="EMBL" id="QFNY01000324">
    <property type="protein sequence ID" value="PZO98104.1"/>
    <property type="molecule type" value="Genomic_DNA"/>
</dbReference>
<organism evidence="9 10">
    <name type="scientific">Corynebacterium urealyticum</name>
    <dbReference type="NCBI Taxonomy" id="43771"/>
    <lineage>
        <taxon>Bacteria</taxon>
        <taxon>Bacillati</taxon>
        <taxon>Actinomycetota</taxon>
        <taxon>Actinomycetes</taxon>
        <taxon>Mycobacteriales</taxon>
        <taxon>Corynebacteriaceae</taxon>
        <taxon>Corynebacterium</taxon>
    </lineage>
</organism>
<dbReference type="NCBIfam" id="TIGR02194">
    <property type="entry name" value="GlrX_NrdH"/>
    <property type="match status" value="1"/>
</dbReference>
<accession>A0A2W5AUB3</accession>
<evidence type="ECO:0000259" key="8">
    <source>
        <dbReference type="Pfam" id="PF00462"/>
    </source>
</evidence>
<evidence type="ECO:0000313" key="10">
    <source>
        <dbReference type="Proteomes" id="UP000249451"/>
    </source>
</evidence>
<evidence type="ECO:0000256" key="5">
    <source>
        <dbReference type="ARBA" id="ARBA00022982"/>
    </source>
</evidence>
<evidence type="ECO:0000256" key="6">
    <source>
        <dbReference type="ARBA" id="ARBA00023157"/>
    </source>
</evidence>
<name>A0A2W5AUB3_9CORY</name>
<evidence type="ECO:0000256" key="1">
    <source>
        <dbReference type="ARBA" id="ARBA00002292"/>
    </source>
</evidence>
<dbReference type="CDD" id="cd02976">
    <property type="entry name" value="NrdH"/>
    <property type="match status" value="1"/>
</dbReference>
<comment type="caution">
    <text evidence="9">The sequence shown here is derived from an EMBL/GenBank/DDBJ whole genome shotgun (WGS) entry which is preliminary data.</text>
</comment>
<dbReference type="SUPFAM" id="SSF52833">
    <property type="entry name" value="Thioredoxin-like"/>
    <property type="match status" value="1"/>
</dbReference>
<gene>
    <name evidence="9" type="ORF">DI609_11535</name>
</gene>
<evidence type="ECO:0000313" key="9">
    <source>
        <dbReference type="EMBL" id="PZO98104.1"/>
    </source>
</evidence>
<reference evidence="9 10" key="1">
    <citation type="submission" date="2017-11" db="EMBL/GenBank/DDBJ databases">
        <title>Infants hospitalized years apart are colonized by the same room-sourced microbial strains.</title>
        <authorList>
            <person name="Brooks B."/>
            <person name="Olm M.R."/>
            <person name="Firek B.A."/>
            <person name="Baker R."/>
            <person name="Thomas B.C."/>
            <person name="Morowitz M.J."/>
            <person name="Banfield J.F."/>
        </authorList>
    </citation>
    <scope>NUCLEOTIDE SEQUENCE [LARGE SCALE GENOMIC DNA]</scope>
    <source>
        <strain evidence="9">S2_012_000_R3_87</strain>
    </source>
</reference>
<keyword evidence="4" id="KW-0813">Transport</keyword>
<dbReference type="AlphaFoldDB" id="A0A2W5AUB3"/>
<protein>
    <recommendedName>
        <fullName evidence="3">Glutaredoxin-like protein NrdH</fullName>
    </recommendedName>
</protein>
<dbReference type="PROSITE" id="PS51354">
    <property type="entry name" value="GLUTAREDOXIN_2"/>
    <property type="match status" value="1"/>
</dbReference>
<dbReference type="Pfam" id="PF00462">
    <property type="entry name" value="Glutaredoxin"/>
    <property type="match status" value="1"/>
</dbReference>
<dbReference type="InterPro" id="IPR036249">
    <property type="entry name" value="Thioredoxin-like_sf"/>
</dbReference>
<keyword evidence="6" id="KW-1015">Disulfide bond</keyword>
<dbReference type="Gene3D" id="3.40.30.10">
    <property type="entry name" value="Glutaredoxin"/>
    <property type="match status" value="1"/>
</dbReference>
<dbReference type="InterPro" id="IPR051548">
    <property type="entry name" value="Grx-like_ET"/>
</dbReference>
<evidence type="ECO:0000256" key="3">
    <source>
        <dbReference type="ARBA" id="ARBA00017945"/>
    </source>
</evidence>
<evidence type="ECO:0000256" key="4">
    <source>
        <dbReference type="ARBA" id="ARBA00022448"/>
    </source>
</evidence>
<keyword evidence="5" id="KW-0249">Electron transport</keyword>
<proteinExistence type="inferred from homology"/>
<dbReference type="GO" id="GO:0045454">
    <property type="term" value="P:cell redox homeostasis"/>
    <property type="evidence" value="ECO:0007669"/>
    <property type="project" value="InterPro"/>
</dbReference>
<sequence length="79" mass="8519">MSGITVYTAPQCVQCNATKRKLAELGADYTEVNVREDQEAHDYVTSLGYTGAPVVVAGEDDHWSGFRPDRLTAAVAQSS</sequence>
<comment type="similarity">
    <text evidence="2">Belongs to the glutaredoxin family.</text>
</comment>
<comment type="function">
    <text evidence="1">Electron transport system for the ribonucleotide reductase system NrdEF.</text>
</comment>
<evidence type="ECO:0000256" key="7">
    <source>
        <dbReference type="ARBA" id="ARBA00023284"/>
    </source>
</evidence>
<keyword evidence="7" id="KW-0676">Redox-active center</keyword>
<dbReference type="Proteomes" id="UP000249451">
    <property type="component" value="Unassembled WGS sequence"/>
</dbReference>
<dbReference type="InterPro" id="IPR002109">
    <property type="entry name" value="Glutaredoxin"/>
</dbReference>
<dbReference type="PANTHER" id="PTHR34386">
    <property type="entry name" value="GLUTAREDOXIN"/>
    <property type="match status" value="1"/>
</dbReference>
<evidence type="ECO:0000256" key="2">
    <source>
        <dbReference type="ARBA" id="ARBA00007787"/>
    </source>
</evidence>
<dbReference type="GO" id="GO:0009055">
    <property type="term" value="F:electron transfer activity"/>
    <property type="evidence" value="ECO:0007669"/>
    <property type="project" value="TreeGrafter"/>
</dbReference>
<dbReference type="PANTHER" id="PTHR34386:SF1">
    <property type="entry name" value="GLUTAREDOXIN-LIKE PROTEIN NRDH"/>
    <property type="match status" value="1"/>
</dbReference>
<dbReference type="InterPro" id="IPR011909">
    <property type="entry name" value="GlrX_NrdH"/>
</dbReference>
<feature type="domain" description="Glutaredoxin" evidence="8">
    <location>
        <begin position="4"/>
        <end position="59"/>
    </location>
</feature>